<evidence type="ECO:0000313" key="1">
    <source>
        <dbReference type="EMBL" id="CAG8777612.1"/>
    </source>
</evidence>
<keyword evidence="2" id="KW-1185">Reference proteome</keyword>
<comment type="caution">
    <text evidence="1">The sequence shown here is derived from an EMBL/GenBank/DDBJ whole genome shotgun (WGS) entry which is preliminary data.</text>
</comment>
<sequence length="47" mass="5407">MNDYLLPERPSKRVFYGSTTSMFDEEDEEQYFAFSKAAADSEFSIVG</sequence>
<dbReference type="EMBL" id="CAJVPV010050318">
    <property type="protein sequence ID" value="CAG8777612.1"/>
    <property type="molecule type" value="Genomic_DNA"/>
</dbReference>
<accession>A0A9N9JED3</accession>
<proteinExistence type="predicted"/>
<reference evidence="1" key="1">
    <citation type="submission" date="2021-06" db="EMBL/GenBank/DDBJ databases">
        <authorList>
            <person name="Kallberg Y."/>
            <person name="Tangrot J."/>
            <person name="Rosling A."/>
        </authorList>
    </citation>
    <scope>NUCLEOTIDE SEQUENCE</scope>
    <source>
        <strain evidence="1">CL551</strain>
    </source>
</reference>
<protein>
    <submittedName>
        <fullName evidence="1">491_t:CDS:1</fullName>
    </submittedName>
</protein>
<dbReference type="AlphaFoldDB" id="A0A9N9JED3"/>
<dbReference type="Proteomes" id="UP000789342">
    <property type="component" value="Unassembled WGS sequence"/>
</dbReference>
<gene>
    <name evidence="1" type="ORF">AMORRO_LOCUS17052</name>
</gene>
<feature type="non-terminal residue" evidence="1">
    <location>
        <position position="47"/>
    </location>
</feature>
<organism evidence="1 2">
    <name type="scientific">Acaulospora morrowiae</name>
    <dbReference type="NCBI Taxonomy" id="94023"/>
    <lineage>
        <taxon>Eukaryota</taxon>
        <taxon>Fungi</taxon>
        <taxon>Fungi incertae sedis</taxon>
        <taxon>Mucoromycota</taxon>
        <taxon>Glomeromycotina</taxon>
        <taxon>Glomeromycetes</taxon>
        <taxon>Diversisporales</taxon>
        <taxon>Acaulosporaceae</taxon>
        <taxon>Acaulospora</taxon>
    </lineage>
</organism>
<name>A0A9N9JED3_9GLOM</name>
<evidence type="ECO:0000313" key="2">
    <source>
        <dbReference type="Proteomes" id="UP000789342"/>
    </source>
</evidence>